<proteinExistence type="predicted"/>
<dbReference type="AlphaFoldDB" id="A0A484BXQ9"/>
<accession>A0A484BXQ9</accession>
<dbReference type="EMBL" id="SCKG01000205">
    <property type="protein sequence ID" value="TDG95446.1"/>
    <property type="molecule type" value="Genomic_DNA"/>
</dbReference>
<gene>
    <name evidence="1" type="ORF">EPR50_G00245200</name>
</gene>
<organism evidence="1 2">
    <name type="scientific">Perca flavescens</name>
    <name type="common">American yellow perch</name>
    <name type="synonym">Morone flavescens</name>
    <dbReference type="NCBI Taxonomy" id="8167"/>
    <lineage>
        <taxon>Eukaryota</taxon>
        <taxon>Metazoa</taxon>
        <taxon>Chordata</taxon>
        <taxon>Craniata</taxon>
        <taxon>Vertebrata</taxon>
        <taxon>Euteleostomi</taxon>
        <taxon>Actinopterygii</taxon>
        <taxon>Neopterygii</taxon>
        <taxon>Teleostei</taxon>
        <taxon>Neoteleostei</taxon>
        <taxon>Acanthomorphata</taxon>
        <taxon>Eupercaria</taxon>
        <taxon>Perciformes</taxon>
        <taxon>Percoidei</taxon>
        <taxon>Percidae</taxon>
        <taxon>Percinae</taxon>
        <taxon>Perca</taxon>
    </lineage>
</organism>
<comment type="caution">
    <text evidence="1">The sequence shown here is derived from an EMBL/GenBank/DDBJ whole genome shotgun (WGS) entry which is preliminary data.</text>
</comment>
<protein>
    <submittedName>
        <fullName evidence="1">Uncharacterized protein</fullName>
    </submittedName>
</protein>
<keyword evidence="2" id="KW-1185">Reference proteome</keyword>
<name>A0A484BXQ9_PERFV</name>
<dbReference type="Proteomes" id="UP000295070">
    <property type="component" value="Unassembled WGS sequence"/>
</dbReference>
<evidence type="ECO:0000313" key="1">
    <source>
        <dbReference type="EMBL" id="TDG95446.1"/>
    </source>
</evidence>
<sequence length="70" mass="8130">MQKLSIDSFRFSFSLKFGSFKRLFTLWLCIEELHVYFRGTQSQRDKKKNLHDPVTVSVMPSCLTLGSNGK</sequence>
<evidence type="ECO:0000313" key="2">
    <source>
        <dbReference type="Proteomes" id="UP000295070"/>
    </source>
</evidence>
<reference evidence="1 2" key="1">
    <citation type="submission" date="2019-01" db="EMBL/GenBank/DDBJ databases">
        <title>A chromosome-scale genome assembly of the yellow perch, Perca flavescens.</title>
        <authorList>
            <person name="Feron R."/>
            <person name="Morvezen R."/>
            <person name="Bestin A."/>
            <person name="Haffray P."/>
            <person name="Klopp C."/>
            <person name="Zahm M."/>
            <person name="Cabau C."/>
            <person name="Roques C."/>
            <person name="Donnadieu C."/>
            <person name="Bouchez O."/>
            <person name="Christie M."/>
            <person name="Larson W."/>
            <person name="Guiguen Y."/>
        </authorList>
    </citation>
    <scope>NUCLEOTIDE SEQUENCE [LARGE SCALE GENOMIC DNA]</scope>
    <source>
        <strain evidence="1">YP-PL-M2</strain>
        <tissue evidence="1">Blood</tissue>
    </source>
</reference>